<evidence type="ECO:0000313" key="11">
    <source>
        <dbReference type="EMBL" id="ORZ01644.1"/>
    </source>
</evidence>
<dbReference type="Gene3D" id="3.90.770.10">
    <property type="entry name" value="3-hydroxy-3-methylglutaryl-coenzyme A Reductase, Chain A, domain 2"/>
    <property type="match status" value="1"/>
</dbReference>
<dbReference type="FunFam" id="1.10.3270.10:FF:000001">
    <property type="entry name" value="3-hydroxy-3-methylglutaryl coenzyme A reductase"/>
    <property type="match status" value="1"/>
</dbReference>
<keyword evidence="6 9" id="KW-1133">Transmembrane helix</keyword>
<comment type="subcellular location">
    <subcellularLocation>
        <location evidence="1 9">Endoplasmic reticulum membrane</location>
        <topology evidence="1 9">Multi-pass membrane protein</topology>
    </subcellularLocation>
</comment>
<dbReference type="FunFam" id="3.90.770.10:FF:000001">
    <property type="entry name" value="3-hydroxy-3-methylglutaryl coenzyme A reductase"/>
    <property type="match status" value="1"/>
</dbReference>
<dbReference type="GO" id="GO:0004420">
    <property type="term" value="F:hydroxymethylglutaryl-CoA reductase (NADPH) activity"/>
    <property type="evidence" value="ECO:0007669"/>
    <property type="project" value="UniProtKB-EC"/>
</dbReference>
<dbReference type="InterPro" id="IPR023076">
    <property type="entry name" value="HMG_CoA_Rdtase_CS"/>
</dbReference>
<dbReference type="Gene3D" id="1.10.3270.10">
    <property type="entry name" value="HMGR, N-terminal domain"/>
    <property type="match status" value="1"/>
</dbReference>
<dbReference type="Pfam" id="PF12349">
    <property type="entry name" value="Sterol-sensing"/>
    <property type="match status" value="1"/>
</dbReference>
<dbReference type="PROSITE" id="PS00066">
    <property type="entry name" value="HMG_COA_REDUCTASE_1"/>
    <property type="match status" value="1"/>
</dbReference>
<dbReference type="PROSITE" id="PS50065">
    <property type="entry name" value="HMG_COA_REDUCTASE_4"/>
    <property type="match status" value="1"/>
</dbReference>
<comment type="caution">
    <text evidence="11">The sequence shown here is derived from an EMBL/GenBank/DDBJ whole genome shotgun (WGS) entry which is preliminary data.</text>
</comment>
<dbReference type="GO" id="GO:0008299">
    <property type="term" value="P:isoprenoid biosynthetic process"/>
    <property type="evidence" value="ECO:0007669"/>
    <property type="project" value="InterPro"/>
</dbReference>
<evidence type="ECO:0000256" key="2">
    <source>
        <dbReference type="ARBA" id="ARBA00007661"/>
    </source>
</evidence>
<dbReference type="InterPro" id="IPR000731">
    <property type="entry name" value="SSD"/>
</dbReference>
<dbReference type="NCBIfam" id="TIGR00533">
    <property type="entry name" value="HMG_CoA_R_NADP"/>
    <property type="match status" value="1"/>
</dbReference>
<evidence type="ECO:0000256" key="7">
    <source>
        <dbReference type="ARBA" id="ARBA00023002"/>
    </source>
</evidence>
<keyword evidence="7 9" id="KW-0560">Oxidoreductase</keyword>
<dbReference type="InterPro" id="IPR009029">
    <property type="entry name" value="HMG_CoA_Rdtase_sub-bd_dom_sf"/>
</dbReference>
<dbReference type="GO" id="GO:0006696">
    <property type="term" value="P:ergosterol biosynthetic process"/>
    <property type="evidence" value="ECO:0007669"/>
    <property type="project" value="TreeGrafter"/>
</dbReference>
<keyword evidence="3 9" id="KW-0812">Transmembrane</keyword>
<comment type="pathway">
    <text evidence="9">Metabolic intermediate biosynthesis; (R)-mevalonate biosynthesis; (R)-mevalonate from acetyl-CoA: step 3/3.</text>
</comment>
<dbReference type="InterPro" id="IPR009023">
    <property type="entry name" value="HMG_CoA_Rdtase_NAD(P)-bd_sf"/>
</dbReference>
<dbReference type="SUPFAM" id="SSF55035">
    <property type="entry name" value="NAD-binding domain of HMG-CoA reductase"/>
    <property type="match status" value="1"/>
</dbReference>
<accession>A0A1X2HQI3</accession>
<dbReference type="GO" id="GO:0005778">
    <property type="term" value="C:peroxisomal membrane"/>
    <property type="evidence" value="ECO:0007669"/>
    <property type="project" value="TreeGrafter"/>
</dbReference>
<keyword evidence="4 9" id="KW-0256">Endoplasmic reticulum</keyword>
<keyword evidence="5 9" id="KW-0521">NADP</keyword>
<feature type="domain" description="SSD" evidence="10">
    <location>
        <begin position="275"/>
        <end position="439"/>
    </location>
</feature>
<dbReference type="EC" id="1.1.1.34" evidence="9"/>
<gene>
    <name evidence="11" type="ORF">BCR43DRAFT_470415</name>
</gene>
<dbReference type="PANTHER" id="PTHR10572">
    <property type="entry name" value="3-HYDROXY-3-METHYLGLUTARYL-COENZYME A REDUCTASE"/>
    <property type="match status" value="1"/>
</dbReference>
<evidence type="ECO:0000256" key="1">
    <source>
        <dbReference type="ARBA" id="ARBA00004477"/>
    </source>
</evidence>
<dbReference type="GO" id="GO:0015936">
    <property type="term" value="P:coenzyme A metabolic process"/>
    <property type="evidence" value="ECO:0007669"/>
    <property type="project" value="InterPro"/>
</dbReference>
<evidence type="ECO:0000256" key="3">
    <source>
        <dbReference type="ARBA" id="ARBA00022692"/>
    </source>
</evidence>
<dbReference type="InterPro" id="IPR053958">
    <property type="entry name" value="HMGCR/SNAP/NPC1-like_SSD"/>
</dbReference>
<protein>
    <recommendedName>
        <fullName evidence="9">3-hydroxy-3-methylglutaryl coenzyme A reductase</fullName>
        <shortName evidence="9">HMG-CoA reductase</shortName>
        <ecNumber evidence="9">1.1.1.34</ecNumber>
    </recommendedName>
</protein>
<dbReference type="GO" id="GO:0005789">
    <property type="term" value="C:endoplasmic reticulum membrane"/>
    <property type="evidence" value="ECO:0007669"/>
    <property type="project" value="UniProtKB-SubCell"/>
</dbReference>
<proteinExistence type="inferred from homology"/>
<dbReference type="STRING" id="13706.A0A1X2HQI3"/>
<dbReference type="FunCoup" id="A0A1X2HQI3">
    <property type="interactions" value="203"/>
</dbReference>
<comment type="catalytic activity">
    <reaction evidence="9">
        <text>(R)-mevalonate + 2 NADP(+) + CoA = (3S)-3-hydroxy-3-methylglutaryl-CoA + 2 NADPH + 2 H(+)</text>
        <dbReference type="Rhea" id="RHEA:15989"/>
        <dbReference type="ChEBI" id="CHEBI:15378"/>
        <dbReference type="ChEBI" id="CHEBI:36464"/>
        <dbReference type="ChEBI" id="CHEBI:43074"/>
        <dbReference type="ChEBI" id="CHEBI:57287"/>
        <dbReference type="ChEBI" id="CHEBI:57783"/>
        <dbReference type="ChEBI" id="CHEBI:58349"/>
        <dbReference type="EC" id="1.1.1.34"/>
    </reaction>
</comment>
<feature type="transmembrane region" description="Helical" evidence="9">
    <location>
        <begin position="276"/>
        <end position="297"/>
    </location>
</feature>
<feature type="transmembrane region" description="Helical" evidence="9">
    <location>
        <begin position="332"/>
        <end position="350"/>
    </location>
</feature>
<evidence type="ECO:0000313" key="12">
    <source>
        <dbReference type="Proteomes" id="UP000242180"/>
    </source>
</evidence>
<dbReference type="InterPro" id="IPR023282">
    <property type="entry name" value="HMG_CoA_Rdtase_N"/>
</dbReference>
<dbReference type="InterPro" id="IPR004554">
    <property type="entry name" value="HMG_CoA_Rdtase_eu_arc"/>
</dbReference>
<dbReference type="FunFam" id="3.30.70.420:FF:000001">
    <property type="entry name" value="3-hydroxy-3-methylglutaryl coenzyme A reductase"/>
    <property type="match status" value="1"/>
</dbReference>
<keyword evidence="12" id="KW-1185">Reference proteome</keyword>
<dbReference type="OrthoDB" id="310654at2759"/>
<name>A0A1X2HQI3_SYNRA</name>
<dbReference type="UniPathway" id="UPA00058">
    <property type="reaction ID" value="UER00103"/>
</dbReference>
<dbReference type="PRINTS" id="PR00071">
    <property type="entry name" value="HMGCOARDTASE"/>
</dbReference>
<evidence type="ECO:0000259" key="10">
    <source>
        <dbReference type="PROSITE" id="PS50156"/>
    </source>
</evidence>
<dbReference type="EMBL" id="MCGN01000002">
    <property type="protein sequence ID" value="ORZ01644.1"/>
    <property type="molecule type" value="Genomic_DNA"/>
</dbReference>
<evidence type="ECO:0000256" key="8">
    <source>
        <dbReference type="ARBA" id="ARBA00023136"/>
    </source>
</evidence>
<feature type="transmembrane region" description="Helical" evidence="9">
    <location>
        <begin position="33"/>
        <end position="52"/>
    </location>
</feature>
<dbReference type="Proteomes" id="UP000242180">
    <property type="component" value="Unassembled WGS sequence"/>
</dbReference>
<organism evidence="11 12">
    <name type="scientific">Syncephalastrum racemosum</name>
    <name type="common">Filamentous fungus</name>
    <dbReference type="NCBI Taxonomy" id="13706"/>
    <lineage>
        <taxon>Eukaryota</taxon>
        <taxon>Fungi</taxon>
        <taxon>Fungi incertae sedis</taxon>
        <taxon>Mucoromycota</taxon>
        <taxon>Mucoromycotina</taxon>
        <taxon>Mucoromycetes</taxon>
        <taxon>Mucorales</taxon>
        <taxon>Syncephalastraceae</taxon>
        <taxon>Syncephalastrum</taxon>
    </lineage>
</organism>
<dbReference type="PROSITE" id="PS01192">
    <property type="entry name" value="HMG_COA_REDUCTASE_3"/>
    <property type="match status" value="1"/>
</dbReference>
<dbReference type="Gene3D" id="3.30.70.420">
    <property type="entry name" value="Hydroxymethylglutaryl-CoA reductase, class I/II, NAD/NADP-binding domain"/>
    <property type="match status" value="1"/>
</dbReference>
<dbReference type="CDD" id="cd00643">
    <property type="entry name" value="HMG-CoA_reductase_classI"/>
    <property type="match status" value="1"/>
</dbReference>
<dbReference type="Pfam" id="PF00368">
    <property type="entry name" value="HMG-CoA_red"/>
    <property type="match status" value="1"/>
</dbReference>
<dbReference type="InParanoid" id="A0A1X2HQI3"/>
<dbReference type="OMA" id="KKWIMRA"/>
<dbReference type="InterPro" id="IPR023074">
    <property type="entry name" value="HMG_CoA_Rdtase_cat_sf"/>
</dbReference>
<comment type="similarity">
    <text evidence="2 9">Belongs to the HMG-CoA reductase family.</text>
</comment>
<dbReference type="AlphaFoldDB" id="A0A1X2HQI3"/>
<reference evidence="11 12" key="1">
    <citation type="submission" date="2016-07" db="EMBL/GenBank/DDBJ databases">
        <title>Pervasive Adenine N6-methylation of Active Genes in Fungi.</title>
        <authorList>
            <consortium name="DOE Joint Genome Institute"/>
            <person name="Mondo S.J."/>
            <person name="Dannebaum R.O."/>
            <person name="Kuo R.C."/>
            <person name="Labutti K."/>
            <person name="Haridas S."/>
            <person name="Kuo A."/>
            <person name="Salamov A."/>
            <person name="Ahrendt S.R."/>
            <person name="Lipzen A."/>
            <person name="Sullivan W."/>
            <person name="Andreopoulos W.B."/>
            <person name="Clum A."/>
            <person name="Lindquist E."/>
            <person name="Daum C."/>
            <person name="Ramamoorthy G.K."/>
            <person name="Gryganskyi A."/>
            <person name="Culley D."/>
            <person name="Magnuson J.K."/>
            <person name="James T.Y."/>
            <person name="O'Malley M.A."/>
            <person name="Stajich J.E."/>
            <person name="Spatafora J.W."/>
            <person name="Visel A."/>
            <person name="Grigoriev I.V."/>
        </authorList>
    </citation>
    <scope>NUCLEOTIDE SEQUENCE [LARGE SCALE GENOMIC DNA]</scope>
    <source>
        <strain evidence="11 12">NRRL 2496</strain>
    </source>
</reference>
<dbReference type="PROSITE" id="PS00318">
    <property type="entry name" value="HMG_COA_REDUCTASE_2"/>
    <property type="match status" value="1"/>
</dbReference>
<evidence type="ECO:0000256" key="9">
    <source>
        <dbReference type="RuleBase" id="RU361219"/>
    </source>
</evidence>
<feature type="transmembrane region" description="Helical" evidence="9">
    <location>
        <begin position="414"/>
        <end position="435"/>
    </location>
</feature>
<keyword evidence="8 9" id="KW-0472">Membrane</keyword>
<evidence type="ECO:0000256" key="4">
    <source>
        <dbReference type="ARBA" id="ARBA00022824"/>
    </source>
</evidence>
<feature type="transmembrane region" description="Helical" evidence="9">
    <location>
        <begin position="304"/>
        <end position="326"/>
    </location>
</feature>
<sequence>MQTFNSGTSAFRSFSAIFGGAIRRAAKLSSRSPIEMVVAVLILASFCYFYLFNLARTSDIFTGTVTRLYPTSAYASADAAHFTQLDRAAAVPSEAVKVYLKQLTVSATGSNKDDPSKNVLDHATLVSTLQLQHTVENDIFVPDTASNRYAYNNDLCYKVEGNQCFRQSPLDIAHQGDAAMPSVDDERAQAVYGDLNLDKQYARSIVISYAFDASSAYRQHLADLWEHKVATLSPGDLVSISNTGSQENVFSWLFIIARNVVIRVKELIDLADNVDIVVILAGYIMMIATFVSLYLNMRAMGSRYTLATAIVFNGFFSFMLALLTVHALNVDVYPVVLAEAIPFLAVTIGFERAFKLTKRVIHYSKETPIVRQNVNKTIVRAVDSIALPIARDCFMEVIVLTLGAKSGISGLREFCFLSAILLAYDFILMFTWYTAVLTLKLELTRIRAISDSSSAAGIKKGVVKPPARTGYVRRTVVRLLSEADATEPSTTDQKPDGSIIGRVKLLMIIGFVAMHMLKMCTTFRSGEPQVNIGEPSVANVLQQLLSQHRASSASHLPLLVEVFPPLPFHIASPKGNLIPEAVSQPLGALFSAGAVYLQHPLISKWLTLALFVSLFLNTYLFKVVRQPKDDGFAVREKKSTITPTVTNTPVHTVSTVGSPAVKAVSSSHAPPTDVIRPVDECFALIHTPEVLNDEEVLSLVQSGKLAPYALEKALGDLTRAVRVRRALISRASITKTLENSLLPLENFHYDKVMGACCENVIGYMPLPVGIAGPMNIDGVDIHIPMATTEGCLVASTARGCKAINAGGGAVTIVTADGMTRGPCVEFPNITQAAACKEWIEHTGNKVVTEAFNSTSRFARVRKIKVALAGKLVFIRFSTTTGDAMGMNMISKGCEKALAAISQMFPEMQIVSLSGNYCTDKKPAAINWIEGRGKSVVAEAVIPGKIVEKVLKTTVAALVELNTSKNLIGSAMAGSVGGFNAHAANILTAVYLATGQDPAQNVESSNCITLMKPIGEDLHISCTMPSIEVGTVGGGTILPPQQAMLDMLGVRGPHPTAPGDNARRLARIICAAVMAGELSLCAALAAGHLVKAHMAHNRATAPVAPPPGSCIKS</sequence>
<dbReference type="SUPFAM" id="SSF56542">
    <property type="entry name" value="Substrate-binding domain of HMG-CoA reductase"/>
    <property type="match status" value="1"/>
</dbReference>
<dbReference type="InterPro" id="IPR002202">
    <property type="entry name" value="HMG_CoA_Rdtase"/>
</dbReference>
<dbReference type="PROSITE" id="PS50156">
    <property type="entry name" value="SSD"/>
    <property type="match status" value="1"/>
</dbReference>
<evidence type="ECO:0000256" key="5">
    <source>
        <dbReference type="ARBA" id="ARBA00022857"/>
    </source>
</evidence>
<dbReference type="PANTHER" id="PTHR10572:SF24">
    <property type="entry name" value="3-HYDROXY-3-METHYLGLUTARYL-COENZYME A REDUCTASE"/>
    <property type="match status" value="1"/>
</dbReference>
<evidence type="ECO:0000256" key="6">
    <source>
        <dbReference type="ARBA" id="ARBA00022989"/>
    </source>
</evidence>